<reference evidence="9 10" key="1">
    <citation type="submission" date="2021-01" db="EMBL/GenBank/DDBJ databases">
        <title>Whole genome shotgun sequence of Planotetraspora kaengkrachanensis NBRC 104272.</title>
        <authorList>
            <person name="Komaki H."/>
            <person name="Tamura T."/>
        </authorList>
    </citation>
    <scope>NUCLEOTIDE SEQUENCE [LARGE SCALE GENOMIC DNA]</scope>
    <source>
        <strain evidence="9 10">NBRC 104272</strain>
    </source>
</reference>
<dbReference type="PROSITE" id="PS50928">
    <property type="entry name" value="ABC_TM1"/>
    <property type="match status" value="1"/>
</dbReference>
<evidence type="ECO:0000256" key="2">
    <source>
        <dbReference type="ARBA" id="ARBA00022448"/>
    </source>
</evidence>
<dbReference type="InterPro" id="IPR000515">
    <property type="entry name" value="MetI-like"/>
</dbReference>
<dbReference type="CDD" id="cd06261">
    <property type="entry name" value="TM_PBP2"/>
    <property type="match status" value="1"/>
</dbReference>
<keyword evidence="6 7" id="KW-0472">Membrane</keyword>
<dbReference type="Gene3D" id="1.10.3720.10">
    <property type="entry name" value="MetI-like"/>
    <property type="match status" value="1"/>
</dbReference>
<sequence length="313" mass="33841">MRADVRADMAAGALTVRTRHARPRVRLMPQLTGWGFVGPATLVIVGLSIFPAVWALILSLRDDNLLAPGSFVGLQNYSDLLDDPDLRAATLHTLLYSVLYVPGSLVIGLPIALALNRPIRFRAFYRTCLFVPYVVSAAATGILANFILDPQFGIVNDLLAGAGIARQGFLQDPSQALLTLVVVSLWGSVGLPIVVYLAALQDIPRELVEAARVDGAGALRVFRAVTLPQLRPATVFLVIWQTIDALQLFDLVYTTTKGQPLDSTTVIVFYLYQQAFQLFHAGYGAAVAYALFVVTLIASGAALWHARRGEAPS</sequence>
<evidence type="ECO:0000256" key="1">
    <source>
        <dbReference type="ARBA" id="ARBA00004651"/>
    </source>
</evidence>
<proteinExistence type="inferred from homology"/>
<keyword evidence="2 7" id="KW-0813">Transport</keyword>
<dbReference type="PANTHER" id="PTHR30193:SF41">
    <property type="entry name" value="DIACETYLCHITOBIOSE UPTAKE SYSTEM PERMEASE PROTEIN NGCF"/>
    <property type="match status" value="1"/>
</dbReference>
<keyword evidence="3" id="KW-1003">Cell membrane</keyword>
<dbReference type="InterPro" id="IPR035906">
    <property type="entry name" value="MetI-like_sf"/>
</dbReference>
<keyword evidence="4 7" id="KW-0812">Transmembrane</keyword>
<evidence type="ECO:0000256" key="3">
    <source>
        <dbReference type="ARBA" id="ARBA00022475"/>
    </source>
</evidence>
<comment type="subcellular location">
    <subcellularLocation>
        <location evidence="1 7">Cell membrane</location>
        <topology evidence="1 7">Multi-pass membrane protein</topology>
    </subcellularLocation>
</comment>
<evidence type="ECO:0000259" key="8">
    <source>
        <dbReference type="PROSITE" id="PS50928"/>
    </source>
</evidence>
<accession>A0A8J3VAD0</accession>
<dbReference type="Pfam" id="PF00528">
    <property type="entry name" value="BPD_transp_1"/>
    <property type="match status" value="1"/>
</dbReference>
<name>A0A8J3VAD0_9ACTN</name>
<feature type="transmembrane region" description="Helical" evidence="7">
    <location>
        <begin position="221"/>
        <end position="243"/>
    </location>
</feature>
<feature type="transmembrane region" description="Helical" evidence="7">
    <location>
        <begin position="127"/>
        <end position="148"/>
    </location>
</feature>
<dbReference type="SUPFAM" id="SSF161098">
    <property type="entry name" value="MetI-like"/>
    <property type="match status" value="1"/>
</dbReference>
<evidence type="ECO:0000256" key="6">
    <source>
        <dbReference type="ARBA" id="ARBA00023136"/>
    </source>
</evidence>
<gene>
    <name evidence="9" type="ORF">Pka01_58510</name>
</gene>
<dbReference type="AlphaFoldDB" id="A0A8J3VAD0"/>
<dbReference type="PANTHER" id="PTHR30193">
    <property type="entry name" value="ABC TRANSPORTER PERMEASE PROTEIN"/>
    <property type="match status" value="1"/>
</dbReference>
<feature type="transmembrane region" description="Helical" evidence="7">
    <location>
        <begin position="176"/>
        <end position="200"/>
    </location>
</feature>
<evidence type="ECO:0000256" key="5">
    <source>
        <dbReference type="ARBA" id="ARBA00022989"/>
    </source>
</evidence>
<evidence type="ECO:0000313" key="10">
    <source>
        <dbReference type="Proteomes" id="UP000630097"/>
    </source>
</evidence>
<evidence type="ECO:0000313" key="9">
    <source>
        <dbReference type="EMBL" id="GIG82724.1"/>
    </source>
</evidence>
<dbReference type="GO" id="GO:0005886">
    <property type="term" value="C:plasma membrane"/>
    <property type="evidence" value="ECO:0007669"/>
    <property type="project" value="UniProtKB-SubCell"/>
</dbReference>
<comment type="similarity">
    <text evidence="7">Belongs to the binding-protein-dependent transport system permease family.</text>
</comment>
<feature type="transmembrane region" description="Helical" evidence="7">
    <location>
        <begin position="31"/>
        <end position="57"/>
    </location>
</feature>
<dbReference type="EMBL" id="BONV01000032">
    <property type="protein sequence ID" value="GIG82724.1"/>
    <property type="molecule type" value="Genomic_DNA"/>
</dbReference>
<feature type="transmembrane region" description="Helical" evidence="7">
    <location>
        <begin position="94"/>
        <end position="115"/>
    </location>
</feature>
<keyword evidence="5 7" id="KW-1133">Transmembrane helix</keyword>
<organism evidence="9 10">
    <name type="scientific">Planotetraspora kaengkrachanensis</name>
    <dbReference type="NCBI Taxonomy" id="575193"/>
    <lineage>
        <taxon>Bacteria</taxon>
        <taxon>Bacillati</taxon>
        <taxon>Actinomycetota</taxon>
        <taxon>Actinomycetes</taxon>
        <taxon>Streptosporangiales</taxon>
        <taxon>Streptosporangiaceae</taxon>
        <taxon>Planotetraspora</taxon>
    </lineage>
</organism>
<dbReference type="InterPro" id="IPR051393">
    <property type="entry name" value="ABC_transporter_permease"/>
</dbReference>
<comment type="caution">
    <text evidence="9">The sequence shown here is derived from an EMBL/GenBank/DDBJ whole genome shotgun (WGS) entry which is preliminary data.</text>
</comment>
<feature type="transmembrane region" description="Helical" evidence="7">
    <location>
        <begin position="281"/>
        <end position="304"/>
    </location>
</feature>
<dbReference type="Proteomes" id="UP000630097">
    <property type="component" value="Unassembled WGS sequence"/>
</dbReference>
<evidence type="ECO:0000256" key="7">
    <source>
        <dbReference type="RuleBase" id="RU363032"/>
    </source>
</evidence>
<evidence type="ECO:0000256" key="4">
    <source>
        <dbReference type="ARBA" id="ARBA00022692"/>
    </source>
</evidence>
<keyword evidence="10" id="KW-1185">Reference proteome</keyword>
<feature type="domain" description="ABC transmembrane type-1" evidence="8">
    <location>
        <begin position="90"/>
        <end position="304"/>
    </location>
</feature>
<protein>
    <submittedName>
        <fullName evidence="9">ABC transporter permease</fullName>
    </submittedName>
</protein>
<dbReference type="GO" id="GO:0055085">
    <property type="term" value="P:transmembrane transport"/>
    <property type="evidence" value="ECO:0007669"/>
    <property type="project" value="InterPro"/>
</dbReference>